<sequence length="64" mass="7239">VINELNFVILANIARKEEISFSLILPHTHLPTPLLILLRSACPTFCILEHKENKSAPFPVSLQF</sequence>
<comment type="caution">
    <text evidence="1">The sequence shown here is derived from an EMBL/GenBank/DDBJ whole genome shotgun (WGS) entry which is preliminary data.</text>
</comment>
<protein>
    <submittedName>
        <fullName evidence="1">Uncharacterized protein</fullName>
    </submittedName>
</protein>
<reference evidence="1" key="2">
    <citation type="submission" date="2023-05" db="EMBL/GenBank/DDBJ databases">
        <authorList>
            <person name="Fouks B."/>
        </authorList>
    </citation>
    <scope>NUCLEOTIDE SEQUENCE</scope>
    <source>
        <strain evidence="1">Stay&amp;Tobe</strain>
        <tissue evidence="1">Testes</tissue>
    </source>
</reference>
<feature type="non-terminal residue" evidence="1">
    <location>
        <position position="64"/>
    </location>
</feature>
<evidence type="ECO:0000313" key="2">
    <source>
        <dbReference type="Proteomes" id="UP001233999"/>
    </source>
</evidence>
<dbReference type="AlphaFoldDB" id="A0AAD8A3K4"/>
<reference evidence="1" key="1">
    <citation type="journal article" date="2023" name="IScience">
        <title>Live-bearing cockroach genome reveals convergent evolutionary mechanisms linked to viviparity in insects and beyond.</title>
        <authorList>
            <person name="Fouks B."/>
            <person name="Harrison M.C."/>
            <person name="Mikhailova A.A."/>
            <person name="Marchal E."/>
            <person name="English S."/>
            <person name="Carruthers M."/>
            <person name="Jennings E.C."/>
            <person name="Chiamaka E.L."/>
            <person name="Frigard R.A."/>
            <person name="Pippel M."/>
            <person name="Attardo G.M."/>
            <person name="Benoit J.B."/>
            <person name="Bornberg-Bauer E."/>
            <person name="Tobe S.S."/>
        </authorList>
    </citation>
    <scope>NUCLEOTIDE SEQUENCE</scope>
    <source>
        <strain evidence="1">Stay&amp;Tobe</strain>
    </source>
</reference>
<organism evidence="1 2">
    <name type="scientific">Diploptera punctata</name>
    <name type="common">Pacific beetle cockroach</name>
    <dbReference type="NCBI Taxonomy" id="6984"/>
    <lineage>
        <taxon>Eukaryota</taxon>
        <taxon>Metazoa</taxon>
        <taxon>Ecdysozoa</taxon>
        <taxon>Arthropoda</taxon>
        <taxon>Hexapoda</taxon>
        <taxon>Insecta</taxon>
        <taxon>Pterygota</taxon>
        <taxon>Neoptera</taxon>
        <taxon>Polyneoptera</taxon>
        <taxon>Dictyoptera</taxon>
        <taxon>Blattodea</taxon>
        <taxon>Blaberoidea</taxon>
        <taxon>Blaberidae</taxon>
        <taxon>Diplopterinae</taxon>
        <taxon>Diploptera</taxon>
    </lineage>
</organism>
<accession>A0AAD8A3K4</accession>
<evidence type="ECO:0000313" key="1">
    <source>
        <dbReference type="EMBL" id="KAJ9591495.1"/>
    </source>
</evidence>
<keyword evidence="2" id="KW-1185">Reference proteome</keyword>
<dbReference type="Proteomes" id="UP001233999">
    <property type="component" value="Unassembled WGS sequence"/>
</dbReference>
<gene>
    <name evidence="1" type="ORF">L9F63_001981</name>
</gene>
<feature type="non-terminal residue" evidence="1">
    <location>
        <position position="1"/>
    </location>
</feature>
<proteinExistence type="predicted"/>
<name>A0AAD8A3K4_DIPPU</name>
<dbReference type="EMBL" id="JASPKZ010003867">
    <property type="protein sequence ID" value="KAJ9591495.1"/>
    <property type="molecule type" value="Genomic_DNA"/>
</dbReference>